<gene>
    <name evidence="2" type="ORF">TUM4630_14220</name>
</gene>
<evidence type="ECO:0000259" key="1">
    <source>
        <dbReference type="PROSITE" id="PS51819"/>
    </source>
</evidence>
<dbReference type="EMBL" id="BPFB01000013">
    <property type="protein sequence ID" value="GIU45643.1"/>
    <property type="molecule type" value="Genomic_DNA"/>
</dbReference>
<dbReference type="Pfam" id="PF00903">
    <property type="entry name" value="Glyoxalase"/>
    <property type="match status" value="1"/>
</dbReference>
<dbReference type="SUPFAM" id="SSF54593">
    <property type="entry name" value="Glyoxalase/Bleomycin resistance protein/Dihydroxybiphenyl dioxygenase"/>
    <property type="match status" value="1"/>
</dbReference>
<dbReference type="RefSeq" id="WP_119978444.1">
    <property type="nucleotide sequence ID" value="NZ_BPFB01000013.1"/>
</dbReference>
<dbReference type="Proteomes" id="UP000761574">
    <property type="component" value="Unassembled WGS sequence"/>
</dbReference>
<reference evidence="2 3" key="1">
    <citation type="submission" date="2021-05" db="EMBL/GenBank/DDBJ databases">
        <title>Molecular characterization for Shewanella algae harboring chromosomal blaOXA-55-like strains isolated from clinical and environment sample.</title>
        <authorList>
            <person name="Ohama Y."/>
            <person name="Aoki K."/>
            <person name="Harada S."/>
            <person name="Moriya K."/>
            <person name="Ishii Y."/>
            <person name="Tateda K."/>
        </authorList>
    </citation>
    <scope>NUCLEOTIDE SEQUENCE [LARGE SCALE GENOMIC DNA]</scope>
    <source>
        <strain evidence="2 3">LMG 23746</strain>
    </source>
</reference>
<dbReference type="InterPro" id="IPR029068">
    <property type="entry name" value="Glyas_Bleomycin-R_OHBP_Dase"/>
</dbReference>
<feature type="domain" description="VOC" evidence="1">
    <location>
        <begin position="3"/>
        <end position="127"/>
    </location>
</feature>
<dbReference type="InterPro" id="IPR051332">
    <property type="entry name" value="Fosfomycin_Res_Enzymes"/>
</dbReference>
<keyword evidence="3" id="KW-1185">Reference proteome</keyword>
<dbReference type="InterPro" id="IPR004360">
    <property type="entry name" value="Glyas_Fos-R_dOase_dom"/>
</dbReference>
<sequence>MIHLEHVNLVVKDINTSLAFYQAALPHWTIRGGGEATWYGKPRHWIHFGDDYQYLAFNDDGEAENRDLTGHQVGLAHFAFVTHDLDGIIDRLNRAGFAVDKEGVSNPHRRNVYFIDPDGFEVEFVQYVSDNPSERNHYENAS</sequence>
<proteinExistence type="predicted"/>
<evidence type="ECO:0000313" key="2">
    <source>
        <dbReference type="EMBL" id="GIU45643.1"/>
    </source>
</evidence>
<dbReference type="PROSITE" id="PS51819">
    <property type="entry name" value="VOC"/>
    <property type="match status" value="1"/>
</dbReference>
<comment type="caution">
    <text evidence="2">The sequence shown here is derived from an EMBL/GenBank/DDBJ whole genome shotgun (WGS) entry which is preliminary data.</text>
</comment>
<dbReference type="CDD" id="cd06587">
    <property type="entry name" value="VOC"/>
    <property type="match status" value="1"/>
</dbReference>
<name>A0ABQ4PDY9_9GAMM</name>
<dbReference type="PANTHER" id="PTHR36113">
    <property type="entry name" value="LYASE, PUTATIVE-RELATED-RELATED"/>
    <property type="match status" value="1"/>
</dbReference>
<accession>A0ABQ4PDY9</accession>
<organism evidence="2 3">
    <name type="scientific">Shewanella algidipiscicola</name>
    <dbReference type="NCBI Taxonomy" id="614070"/>
    <lineage>
        <taxon>Bacteria</taxon>
        <taxon>Pseudomonadati</taxon>
        <taxon>Pseudomonadota</taxon>
        <taxon>Gammaproteobacteria</taxon>
        <taxon>Alteromonadales</taxon>
        <taxon>Shewanellaceae</taxon>
        <taxon>Shewanella</taxon>
    </lineage>
</organism>
<dbReference type="Gene3D" id="3.10.180.10">
    <property type="entry name" value="2,3-Dihydroxybiphenyl 1,2-Dioxygenase, domain 1"/>
    <property type="match status" value="1"/>
</dbReference>
<protein>
    <submittedName>
        <fullName evidence="2">Glyoxalase</fullName>
    </submittedName>
</protein>
<dbReference type="InterPro" id="IPR037523">
    <property type="entry name" value="VOC_core"/>
</dbReference>
<dbReference type="PANTHER" id="PTHR36113:SF1">
    <property type="entry name" value="GLYOXALASE_BLEOMYCIN RESISTANCE PROTEIN_DIOXYGENASE"/>
    <property type="match status" value="1"/>
</dbReference>
<evidence type="ECO:0000313" key="3">
    <source>
        <dbReference type="Proteomes" id="UP000761574"/>
    </source>
</evidence>